<organism evidence="1 2">
    <name type="scientific">Dendrolimus kikuchii</name>
    <dbReference type="NCBI Taxonomy" id="765133"/>
    <lineage>
        <taxon>Eukaryota</taxon>
        <taxon>Metazoa</taxon>
        <taxon>Ecdysozoa</taxon>
        <taxon>Arthropoda</taxon>
        <taxon>Hexapoda</taxon>
        <taxon>Insecta</taxon>
        <taxon>Pterygota</taxon>
        <taxon>Neoptera</taxon>
        <taxon>Endopterygota</taxon>
        <taxon>Lepidoptera</taxon>
        <taxon>Glossata</taxon>
        <taxon>Ditrysia</taxon>
        <taxon>Bombycoidea</taxon>
        <taxon>Lasiocampidae</taxon>
        <taxon>Dendrolimus</taxon>
    </lineage>
</organism>
<evidence type="ECO:0000313" key="1">
    <source>
        <dbReference type="EMBL" id="KAJ0175397.1"/>
    </source>
</evidence>
<dbReference type="EMBL" id="CM034401">
    <property type="protein sequence ID" value="KAJ0175397.1"/>
    <property type="molecule type" value="Genomic_DNA"/>
</dbReference>
<protein>
    <submittedName>
        <fullName evidence="1">Uncharacterized protein</fullName>
    </submittedName>
</protein>
<keyword evidence="2" id="KW-1185">Reference proteome</keyword>
<evidence type="ECO:0000313" key="2">
    <source>
        <dbReference type="Proteomes" id="UP000824533"/>
    </source>
</evidence>
<sequence>MVIAAPDKSLKIIGRTTPDDRQYRDMVVLLYSFNSIFYFHACAGVIVKPRAVLTAAHCPIGDAVNQWRMRAGSKAAHSGGVVHTFSSYIIHPSFNEASFMDCDLAIMRTNNPIMYTVHVQPAHLAGGNYVLQDNEMVWATGWGATSLSGPRSELLQHVQIWTINHAICNSRYETLSQIVTDNMICSGWLDVGLRDQCHGDSGGPLYHNGVVVGICSWGEECAHPEYPGINVDLRKFRSWMDSNI</sequence>
<proteinExistence type="predicted"/>
<gene>
    <name evidence="1" type="ORF">K1T71_008556</name>
</gene>
<comment type="caution">
    <text evidence="1">The sequence shown here is derived from an EMBL/GenBank/DDBJ whole genome shotgun (WGS) entry which is preliminary data.</text>
</comment>
<dbReference type="Proteomes" id="UP000824533">
    <property type="component" value="Linkage Group LG15"/>
</dbReference>
<accession>A0ACC1CUZ3</accession>
<name>A0ACC1CUZ3_9NEOP</name>
<reference evidence="1 2" key="1">
    <citation type="journal article" date="2021" name="Front. Genet.">
        <title>Chromosome-Level Genome Assembly Reveals Significant Gene Expansion in the Toll and IMD Signaling Pathways of Dendrolimus kikuchii.</title>
        <authorList>
            <person name="Zhou J."/>
            <person name="Wu P."/>
            <person name="Xiong Z."/>
            <person name="Liu N."/>
            <person name="Zhao N."/>
            <person name="Ji M."/>
            <person name="Qiu Y."/>
            <person name="Yang B."/>
        </authorList>
    </citation>
    <scope>NUCLEOTIDE SEQUENCE [LARGE SCALE GENOMIC DNA]</scope>
    <source>
        <strain evidence="1">Ann1</strain>
    </source>
</reference>